<sequence>MDDTASFSLITEPWIRCQLADGSERLLSLTEVFDGSVRILGLRGDSPTQDYAVLRILLAIFWRAHRHETAVAPGETFEFFDWREDTWLDAEEHGPDDAALEYLEKHADRFDLLHPEHPFMQVRELHTAKGGSLSASRLVPEAEQSYFSMRAGQGLESLSLPEAARWLIHAQAYDYSGIKSGAVGDDRVKNNKGYPIGIGWTGATGGTTILGRTLRETFVLNTAPEALVSREGDQPVWERDPDGPAQRARVEPAGPADLATWQSRRIRLDVTDGRVVSVLVSNGDQIPRAFANVLHDPMTPYRFSSNKSTKTEDVFYPRPYDTDRMMWRSLEPLLALEGDVDLKKKEKPGLRPATLEALGKARRGKLAEAQQRVSIRLTSASYGPQQSSASTTVDTRIEIPLRLLDEDSPLLRRAVLDTARSTMDAGIALGSFGGRLLLAAGGDYTFQATQTDAVLADLEPYFRRWLRSLDPATDLEPALASWQRTVWDMILDRAKVLLRGAGPKALIGREITQNDRTRTETAGTAYAQLQRDLRKALRLLPAPPSRTESPKETADV</sequence>
<reference evidence="2 3" key="1">
    <citation type="submission" date="2024-09" db="EMBL/GenBank/DDBJ databases">
        <authorList>
            <person name="Sun Q."/>
            <person name="Mori K."/>
        </authorList>
    </citation>
    <scope>NUCLEOTIDE SEQUENCE [LARGE SCALE GENOMIC DNA]</scope>
    <source>
        <strain evidence="2 3">CICC 10874</strain>
    </source>
</reference>
<dbReference type="InterPro" id="IPR013381">
    <property type="entry name" value="CRISPR-assoc_prot_Cse1"/>
</dbReference>
<evidence type="ECO:0000313" key="3">
    <source>
        <dbReference type="Proteomes" id="UP001589793"/>
    </source>
</evidence>
<name>A0ABV6R898_9MICO</name>
<dbReference type="Proteomes" id="UP001589793">
    <property type="component" value="Unassembled WGS sequence"/>
</dbReference>
<dbReference type="CDD" id="cd09729">
    <property type="entry name" value="Cse1_I-E"/>
    <property type="match status" value="1"/>
</dbReference>
<dbReference type="Gene3D" id="1.10.132.100">
    <property type="match status" value="1"/>
</dbReference>
<dbReference type="NCBIfam" id="TIGR02547">
    <property type="entry name" value="casA_cse1"/>
    <property type="match status" value="1"/>
</dbReference>
<feature type="region of interest" description="Disordered" evidence="1">
    <location>
        <begin position="230"/>
        <end position="250"/>
    </location>
</feature>
<gene>
    <name evidence="2" type="primary">casA</name>
    <name evidence="2" type="synonym">cse1</name>
    <name evidence="2" type="ORF">ACFFF6_04460</name>
</gene>
<protein>
    <submittedName>
        <fullName evidence="2">Type I-E CRISPR-associated protein Cse1/CasA</fullName>
    </submittedName>
</protein>
<evidence type="ECO:0000313" key="2">
    <source>
        <dbReference type="EMBL" id="MFC0673205.1"/>
    </source>
</evidence>
<proteinExistence type="predicted"/>
<accession>A0ABV6R898</accession>
<dbReference type="Pfam" id="PF09481">
    <property type="entry name" value="CRISPR_Cse1"/>
    <property type="match status" value="1"/>
</dbReference>
<comment type="caution">
    <text evidence="2">The sequence shown here is derived from an EMBL/GenBank/DDBJ whole genome shotgun (WGS) entry which is preliminary data.</text>
</comment>
<feature type="compositionally biased region" description="Basic and acidic residues" evidence="1">
    <location>
        <begin position="230"/>
        <end position="242"/>
    </location>
</feature>
<dbReference type="RefSeq" id="WP_376978588.1">
    <property type="nucleotide sequence ID" value="NZ_JBHLSV010000004.1"/>
</dbReference>
<organism evidence="2 3">
    <name type="scientific">Brachybacterium hainanense</name>
    <dbReference type="NCBI Taxonomy" id="1541174"/>
    <lineage>
        <taxon>Bacteria</taxon>
        <taxon>Bacillati</taxon>
        <taxon>Actinomycetota</taxon>
        <taxon>Actinomycetes</taxon>
        <taxon>Micrococcales</taxon>
        <taxon>Dermabacteraceae</taxon>
        <taxon>Brachybacterium</taxon>
    </lineage>
</organism>
<keyword evidence="3" id="KW-1185">Reference proteome</keyword>
<dbReference type="EMBL" id="JBHLSV010000004">
    <property type="protein sequence ID" value="MFC0673205.1"/>
    <property type="molecule type" value="Genomic_DNA"/>
</dbReference>
<evidence type="ECO:0000256" key="1">
    <source>
        <dbReference type="SAM" id="MobiDB-lite"/>
    </source>
</evidence>